<evidence type="ECO:0008006" key="3">
    <source>
        <dbReference type="Google" id="ProtNLM"/>
    </source>
</evidence>
<sequence>MNRQNTAYVTKKLQHIASAVCWGVVLSISLVACSTIDDDLSDCGEQAKMEYELRLVTNMTTELKTQLTTKTDLNIAQALRTHLSDVFTDFAHDVDLSFYDTQGDSARLQHNEHIMDANQASYELNLPMRQYMHLATANILDNHLVTLEGDDNCHTSRLQQIDRDTIDSHTTGIFTARQPMEVLENENQNFNVHLYMANCSATLVIDPQGHDTEGIQTYSTGFATSFNICDSTYSFSEKSPVMRTIRLNQIESSDELSFCSVSFPSREVKPSATRTIIETEDPFIAQPGEDALWEFHVYVPQSDGTITESILRVKEPLRAGQLKIIKVKMGDNGVIESDSPEVGVSVTLDWKPGGTYNPEI</sequence>
<reference evidence="1" key="1">
    <citation type="submission" date="2019-04" db="EMBL/GenBank/DDBJ databases">
        <title>Evolution of Biomass-Degrading Anaerobic Consortia Revealed by Metagenomics.</title>
        <authorList>
            <person name="Peng X."/>
        </authorList>
    </citation>
    <scope>NUCLEOTIDE SEQUENCE</scope>
    <source>
        <strain evidence="1">SIG141</strain>
    </source>
</reference>
<dbReference type="Proteomes" id="UP000763088">
    <property type="component" value="Unassembled WGS sequence"/>
</dbReference>
<comment type="caution">
    <text evidence="1">The sequence shown here is derived from an EMBL/GenBank/DDBJ whole genome shotgun (WGS) entry which is preliminary data.</text>
</comment>
<gene>
    <name evidence="1" type="ORF">E7102_02580</name>
</gene>
<dbReference type="EMBL" id="SUYD01000002">
    <property type="protein sequence ID" value="MBE6265349.1"/>
    <property type="molecule type" value="Genomic_DNA"/>
</dbReference>
<evidence type="ECO:0000313" key="2">
    <source>
        <dbReference type="Proteomes" id="UP000763088"/>
    </source>
</evidence>
<dbReference type="AlphaFoldDB" id="A0A928BQC1"/>
<protein>
    <recommendedName>
        <fullName evidence="3">Lipoprotein</fullName>
    </recommendedName>
</protein>
<name>A0A928BQC1_XYLRU</name>
<dbReference type="PROSITE" id="PS51257">
    <property type="entry name" value="PROKAR_LIPOPROTEIN"/>
    <property type="match status" value="1"/>
</dbReference>
<evidence type="ECO:0000313" key="1">
    <source>
        <dbReference type="EMBL" id="MBE6265349.1"/>
    </source>
</evidence>
<proteinExistence type="predicted"/>
<accession>A0A928BQC1</accession>
<organism evidence="1 2">
    <name type="scientific">Xylanibacter ruminicola</name>
    <name type="common">Prevotella ruminicola</name>
    <dbReference type="NCBI Taxonomy" id="839"/>
    <lineage>
        <taxon>Bacteria</taxon>
        <taxon>Pseudomonadati</taxon>
        <taxon>Bacteroidota</taxon>
        <taxon>Bacteroidia</taxon>
        <taxon>Bacteroidales</taxon>
        <taxon>Prevotellaceae</taxon>
        <taxon>Xylanibacter</taxon>
    </lineage>
</organism>